<accession>A0A1W2C315</accession>
<reference evidence="1 2" key="1">
    <citation type="submission" date="2017-04" db="EMBL/GenBank/DDBJ databases">
        <authorList>
            <person name="Afonso C.L."/>
            <person name="Miller P.J."/>
            <person name="Scott M.A."/>
            <person name="Spackman E."/>
            <person name="Goraichik I."/>
            <person name="Dimitrov K.M."/>
            <person name="Suarez D.L."/>
            <person name="Swayne D.E."/>
        </authorList>
    </citation>
    <scope>NUCLEOTIDE SEQUENCE [LARGE SCALE GENOMIC DNA]</scope>
    <source>
        <strain evidence="1 2">CGMCC 1.12511</strain>
    </source>
</reference>
<feature type="non-terminal residue" evidence="1">
    <location>
        <position position="1"/>
    </location>
</feature>
<sequence>SRQVRLRQVRRRPPQHLVLLLQHSVTALELAGPAHRRHHAALVIGADSRQQFDDILKSTEVAAVIDRQERHITAAHAYTVDRTVPGIRMKP</sequence>
<dbReference type="AlphaFoldDB" id="A0A1W2C315"/>
<name>A0A1W2C315_9MICO</name>
<evidence type="ECO:0000313" key="2">
    <source>
        <dbReference type="Proteomes" id="UP000192634"/>
    </source>
</evidence>
<evidence type="ECO:0000313" key="1">
    <source>
        <dbReference type="EMBL" id="SMC79579.1"/>
    </source>
</evidence>
<proteinExistence type="predicted"/>
<dbReference type="EMBL" id="FWXN01000010">
    <property type="protein sequence ID" value="SMC79579.1"/>
    <property type="molecule type" value="Genomic_DNA"/>
</dbReference>
<organism evidence="1 2">
    <name type="scientific">Janibacter indicus</name>
    <dbReference type="NCBI Taxonomy" id="857417"/>
    <lineage>
        <taxon>Bacteria</taxon>
        <taxon>Bacillati</taxon>
        <taxon>Actinomycetota</taxon>
        <taxon>Actinomycetes</taxon>
        <taxon>Micrococcales</taxon>
        <taxon>Intrasporangiaceae</taxon>
        <taxon>Janibacter</taxon>
    </lineage>
</organism>
<dbReference type="Proteomes" id="UP000192634">
    <property type="component" value="Unassembled WGS sequence"/>
</dbReference>
<protein>
    <submittedName>
        <fullName evidence="1">Uncharacterized protein</fullName>
    </submittedName>
</protein>
<gene>
    <name evidence="1" type="ORF">SAMN06296429_1101</name>
</gene>